<dbReference type="GO" id="GO:0009052">
    <property type="term" value="P:pentose-phosphate shunt, non-oxidative branch"/>
    <property type="evidence" value="ECO:0007669"/>
    <property type="project" value="InterPro"/>
</dbReference>
<gene>
    <name evidence="3" type="ORF">BCY86_04910</name>
</gene>
<dbReference type="InterPro" id="IPR004788">
    <property type="entry name" value="Ribose5P_isomerase_type_A"/>
</dbReference>
<evidence type="ECO:0000313" key="4">
    <source>
        <dbReference type="Proteomes" id="UP000185544"/>
    </source>
</evidence>
<name>A0A1L6MX11_9BACT</name>
<reference evidence="3 4" key="1">
    <citation type="submission" date="2016-08" db="EMBL/GenBank/DDBJ databases">
        <title>Identification and validation of antigenic proteins from Pajaroellobacter abortibovis using de-novo genome sequence assembly and reverse vaccinology.</title>
        <authorList>
            <person name="Welly B.T."/>
            <person name="Miller M.R."/>
            <person name="Stott J.L."/>
            <person name="Blanchard M.T."/>
            <person name="Islas-Trejo A.D."/>
            <person name="O'Rourke S.M."/>
            <person name="Young A.E."/>
            <person name="Medrano J.F."/>
            <person name="Van Eenennaam A.L."/>
        </authorList>
    </citation>
    <scope>NUCLEOTIDE SEQUENCE [LARGE SCALE GENOMIC DNA]</scope>
    <source>
        <strain evidence="3 4">BTF92-0548A/99-0131</strain>
    </source>
</reference>
<dbReference type="SUPFAM" id="SSF100950">
    <property type="entry name" value="NagB/RpiA/CoA transferase-like"/>
    <property type="match status" value="1"/>
</dbReference>
<dbReference type="PANTHER" id="PTHR11934:SF0">
    <property type="entry name" value="RIBOSE-5-PHOSPHATE ISOMERASE"/>
    <property type="match status" value="1"/>
</dbReference>
<dbReference type="GO" id="GO:0005829">
    <property type="term" value="C:cytosol"/>
    <property type="evidence" value="ECO:0007669"/>
    <property type="project" value="TreeGrafter"/>
</dbReference>
<dbReference type="EMBL" id="CP016908">
    <property type="protein sequence ID" value="APS00091.1"/>
    <property type="molecule type" value="Genomic_DNA"/>
</dbReference>
<dbReference type="Gene3D" id="3.40.50.1360">
    <property type="match status" value="1"/>
</dbReference>
<evidence type="ECO:0000256" key="1">
    <source>
        <dbReference type="ARBA" id="ARBA00023235"/>
    </source>
</evidence>
<dbReference type="NCBIfam" id="NF001924">
    <property type="entry name" value="PRK00702.1"/>
    <property type="match status" value="1"/>
</dbReference>
<dbReference type="Gene3D" id="3.30.70.260">
    <property type="match status" value="1"/>
</dbReference>
<dbReference type="InterPro" id="IPR037171">
    <property type="entry name" value="NagB/RpiA_transferase-like"/>
</dbReference>
<dbReference type="SUPFAM" id="SSF75445">
    <property type="entry name" value="D-ribose-5-phosphate isomerase (RpiA), lid domain"/>
    <property type="match status" value="1"/>
</dbReference>
<keyword evidence="1 3" id="KW-0413">Isomerase</keyword>
<keyword evidence="4" id="KW-1185">Reference proteome</keyword>
<dbReference type="AlphaFoldDB" id="A0A1L6MX11"/>
<dbReference type="PANTHER" id="PTHR11934">
    <property type="entry name" value="RIBOSE-5-PHOSPHATE ISOMERASE"/>
    <property type="match status" value="1"/>
</dbReference>
<dbReference type="EC" id="5.3.1.6" evidence="2"/>
<dbReference type="Proteomes" id="UP000185544">
    <property type="component" value="Chromosome"/>
</dbReference>
<protein>
    <recommendedName>
        <fullName evidence="2">Ribose 5-phosphate isomerase A</fullName>
        <ecNumber evidence="2">5.3.1.6</ecNumber>
    </recommendedName>
</protein>
<evidence type="ECO:0000256" key="2">
    <source>
        <dbReference type="NCBIfam" id="TIGR00021"/>
    </source>
</evidence>
<organism evidence="3 4">
    <name type="scientific">Pajaroellobacter abortibovis</name>
    <dbReference type="NCBI Taxonomy" id="1882918"/>
    <lineage>
        <taxon>Bacteria</taxon>
        <taxon>Pseudomonadati</taxon>
        <taxon>Myxococcota</taxon>
        <taxon>Polyangia</taxon>
        <taxon>Polyangiales</taxon>
        <taxon>Polyangiaceae</taxon>
    </lineage>
</organism>
<dbReference type="NCBIfam" id="TIGR00021">
    <property type="entry name" value="rpiA"/>
    <property type="match status" value="1"/>
</dbReference>
<dbReference type="Pfam" id="PF06026">
    <property type="entry name" value="Rib_5-P_isom_A"/>
    <property type="match status" value="1"/>
</dbReference>
<dbReference type="RefSeq" id="WP_075276757.1">
    <property type="nucleotide sequence ID" value="NZ_CP016908.1"/>
</dbReference>
<evidence type="ECO:0000313" key="3">
    <source>
        <dbReference type="EMBL" id="APS00091.1"/>
    </source>
</evidence>
<sequence length="230" mass="24886">MTHQETKRAVALAALKELPKEGTIGLGSGSTAALFIEALGQLIQQGRSFVGVPTSQASRELAEKFKIPTLPDSGPWNIAVTVDSADEVSQTCHSMIKGGGGAHTREKIVYTASQRTIIIIEERKLSPHLGEKASVPVEVLTFGHAQTAERLRMFGKVTLRMKDGAPWLTDSNHLIYDVSIKKIINPAALDRALSNISGVVETGLFCKKPDMLLIGRGSEVKRLFTPPSFK</sequence>
<dbReference type="KEGG" id="pabo:BCY86_04910"/>
<dbReference type="OrthoDB" id="5870696at2"/>
<dbReference type="GO" id="GO:0006014">
    <property type="term" value="P:D-ribose metabolic process"/>
    <property type="evidence" value="ECO:0007669"/>
    <property type="project" value="TreeGrafter"/>
</dbReference>
<dbReference type="GO" id="GO:0004751">
    <property type="term" value="F:ribose-5-phosphate isomerase activity"/>
    <property type="evidence" value="ECO:0007669"/>
    <property type="project" value="UniProtKB-UniRule"/>
</dbReference>
<accession>A0A1L6MX11</accession>
<proteinExistence type="predicted"/>
<dbReference type="CDD" id="cd01398">
    <property type="entry name" value="RPI_A"/>
    <property type="match status" value="1"/>
</dbReference>
<dbReference type="STRING" id="1882918.BCY86_04910"/>